<dbReference type="HOGENOM" id="CLU_1842144_0_0_0"/>
<evidence type="ECO:0000313" key="1">
    <source>
        <dbReference type="EMBL" id="AIE85345.1"/>
    </source>
</evidence>
<dbReference type="RefSeq" id="WP_025226078.1">
    <property type="nucleotide sequence ID" value="NZ_CP007139.1"/>
</dbReference>
<organism evidence="1 2">
    <name type="scientific">Fimbriimonas ginsengisoli Gsoil 348</name>
    <dbReference type="NCBI Taxonomy" id="661478"/>
    <lineage>
        <taxon>Bacteria</taxon>
        <taxon>Bacillati</taxon>
        <taxon>Armatimonadota</taxon>
        <taxon>Fimbriimonadia</taxon>
        <taxon>Fimbriimonadales</taxon>
        <taxon>Fimbriimonadaceae</taxon>
        <taxon>Fimbriimonas</taxon>
    </lineage>
</organism>
<evidence type="ECO:0008006" key="3">
    <source>
        <dbReference type="Google" id="ProtNLM"/>
    </source>
</evidence>
<evidence type="ECO:0000313" key="2">
    <source>
        <dbReference type="Proteomes" id="UP000027982"/>
    </source>
</evidence>
<dbReference type="AlphaFoldDB" id="A0A068NRE8"/>
<dbReference type="KEGG" id="fgi:OP10G_1977"/>
<gene>
    <name evidence="1" type="ORF">OP10G_1977</name>
</gene>
<keyword evidence="2" id="KW-1185">Reference proteome</keyword>
<accession>A0A068NRE8</accession>
<name>A0A068NRE8_FIMGI</name>
<dbReference type="InterPro" id="IPR029060">
    <property type="entry name" value="PIN-like_dom_sf"/>
</dbReference>
<sequence length="139" mass="15841">MPEMVTSDLPIYLWDLELAVHYIYRDETYARFRPKAQAGLPHLSVFTYAEALCILGRRAETRNKLQEFAAELKDQFTVLGVDEHDAEMLAELNSRVRADGVNRGRLHFWNAALSLTRGYKILTIIKDPYVGLLGPANFA</sequence>
<protein>
    <recommendedName>
        <fullName evidence="3">PIN domain-containing protein</fullName>
    </recommendedName>
</protein>
<dbReference type="Proteomes" id="UP000027982">
    <property type="component" value="Chromosome"/>
</dbReference>
<dbReference type="SUPFAM" id="SSF88723">
    <property type="entry name" value="PIN domain-like"/>
    <property type="match status" value="1"/>
</dbReference>
<proteinExistence type="predicted"/>
<dbReference type="EMBL" id="CP007139">
    <property type="protein sequence ID" value="AIE85345.1"/>
    <property type="molecule type" value="Genomic_DNA"/>
</dbReference>
<dbReference type="STRING" id="661478.OP10G_1977"/>
<dbReference type="Gene3D" id="3.40.50.1010">
    <property type="entry name" value="5'-nuclease"/>
    <property type="match status" value="1"/>
</dbReference>
<reference evidence="1 2" key="1">
    <citation type="journal article" date="2014" name="PLoS ONE">
        <title>The first complete genome sequence of the class fimbriimonadia in the phylum armatimonadetes.</title>
        <authorList>
            <person name="Hu Z.Y."/>
            <person name="Wang Y.Z."/>
            <person name="Im W.T."/>
            <person name="Wang S.Y."/>
            <person name="Zhao G.P."/>
            <person name="Zheng H.J."/>
            <person name="Quan Z.X."/>
        </authorList>
    </citation>
    <scope>NUCLEOTIDE SEQUENCE [LARGE SCALE GENOMIC DNA]</scope>
    <source>
        <strain evidence="1">Gsoil 348</strain>
    </source>
</reference>